<dbReference type="GO" id="GO:0005975">
    <property type="term" value="P:carbohydrate metabolic process"/>
    <property type="evidence" value="ECO:0007669"/>
    <property type="project" value="InterPro"/>
</dbReference>
<dbReference type="PROSITE" id="PS51762">
    <property type="entry name" value="GH16_2"/>
    <property type="match status" value="1"/>
</dbReference>
<evidence type="ECO:0000313" key="5">
    <source>
        <dbReference type="Proteomes" id="UP000094527"/>
    </source>
</evidence>
<proteinExistence type="inferred from homology"/>
<organism evidence="4 5">
    <name type="scientific">Orchesella cincta</name>
    <name type="common">Springtail</name>
    <name type="synonym">Podura cincta</name>
    <dbReference type="NCBI Taxonomy" id="48709"/>
    <lineage>
        <taxon>Eukaryota</taxon>
        <taxon>Metazoa</taxon>
        <taxon>Ecdysozoa</taxon>
        <taxon>Arthropoda</taxon>
        <taxon>Hexapoda</taxon>
        <taxon>Collembola</taxon>
        <taxon>Entomobryomorpha</taxon>
        <taxon>Entomobryoidea</taxon>
        <taxon>Orchesellidae</taxon>
        <taxon>Orchesellinae</taxon>
        <taxon>Orchesella</taxon>
    </lineage>
</organism>
<name>A0A1D2M728_ORCCI</name>
<evidence type="ECO:0000259" key="3">
    <source>
        <dbReference type="PROSITE" id="PS51762"/>
    </source>
</evidence>
<dbReference type="Gene3D" id="2.60.120.200">
    <property type="match status" value="1"/>
</dbReference>
<dbReference type="InterPro" id="IPR013320">
    <property type="entry name" value="ConA-like_dom_sf"/>
</dbReference>
<dbReference type="GO" id="GO:0004553">
    <property type="term" value="F:hydrolase activity, hydrolyzing O-glycosyl compounds"/>
    <property type="evidence" value="ECO:0007669"/>
    <property type="project" value="InterPro"/>
</dbReference>
<dbReference type="AlphaFoldDB" id="A0A1D2M728"/>
<comment type="caution">
    <text evidence="4">The sequence shown here is derived from an EMBL/GenBank/DDBJ whole genome shotgun (WGS) entry which is preliminary data.</text>
</comment>
<keyword evidence="5" id="KW-1185">Reference proteome</keyword>
<dbReference type="Proteomes" id="UP000094527">
    <property type="component" value="Unassembled WGS sequence"/>
</dbReference>
<feature type="domain" description="GH16" evidence="3">
    <location>
        <begin position="71"/>
        <end position="375"/>
    </location>
</feature>
<feature type="compositionally biased region" description="Polar residues" evidence="2">
    <location>
        <begin position="403"/>
        <end position="416"/>
    </location>
</feature>
<protein>
    <submittedName>
        <fullName evidence="4">Beta-1,3-glucan-binding protein</fullName>
    </submittedName>
</protein>
<evidence type="ECO:0000313" key="4">
    <source>
        <dbReference type="EMBL" id="ODM88777.1"/>
    </source>
</evidence>
<dbReference type="SUPFAM" id="SSF49899">
    <property type="entry name" value="Concanavalin A-like lectins/glucanases"/>
    <property type="match status" value="1"/>
</dbReference>
<dbReference type="InterPro" id="IPR050546">
    <property type="entry name" value="Glycosyl_Hydrlase_16"/>
</dbReference>
<dbReference type="STRING" id="48709.A0A1D2M728"/>
<dbReference type="PANTHER" id="PTHR10963">
    <property type="entry name" value="GLYCOSYL HYDROLASE-RELATED"/>
    <property type="match status" value="1"/>
</dbReference>
<sequence length="436" mass="49700">MSQLVNEMKENLGHLINYYNFLSWQSLWKVEELRPSLVSTKIIQLDQVNANRNEMDEMLLKEIFREAAQSEMWSVTTVNGKRVKAGTLAFAEEFTTMLDGNSSFWKFINGTGANYFDTHSKNVANTFVRDGILHLKPSYVGNWNSRVTSRPIMTPMLVSKNAFQFKYGKLQIRAKMVRGDWIDPVISLLPAEKFYGEGLRSGQIHLVDTKGNRNLFNEKGINVGSEQTCPDIRFGTEDNRKVEYYCLNTAENQGIDRDFHLYELQWTPDSITLKIDDEGVFSTPFPRSSTNFGRVEGIYQTLGRLRAQKIPILPLSIKSFISRSGSRLEASRVFSVMIISLQSFWEAGEHWKPTWEGDRSSLQIDFIRLHSLEQLTEKIDDGELSAELATSTTESGFTFGTDVDSSSTTGNPSVLSSFEPDDHNYNEQDFDDYLNL</sequence>
<evidence type="ECO:0000256" key="2">
    <source>
        <dbReference type="SAM" id="MobiDB-lite"/>
    </source>
</evidence>
<dbReference type="OrthoDB" id="4781at2759"/>
<accession>A0A1D2M728</accession>
<evidence type="ECO:0000256" key="1">
    <source>
        <dbReference type="ARBA" id="ARBA00006865"/>
    </source>
</evidence>
<dbReference type="InterPro" id="IPR000757">
    <property type="entry name" value="Beta-glucanase-like"/>
</dbReference>
<dbReference type="EMBL" id="LJIJ01003199">
    <property type="protein sequence ID" value="ODM88777.1"/>
    <property type="molecule type" value="Genomic_DNA"/>
</dbReference>
<reference evidence="4 5" key="1">
    <citation type="journal article" date="2016" name="Genome Biol. Evol.">
        <title>Gene Family Evolution Reflects Adaptation to Soil Environmental Stressors in the Genome of the Collembolan Orchesella cincta.</title>
        <authorList>
            <person name="Faddeeva-Vakhrusheva A."/>
            <person name="Derks M.F."/>
            <person name="Anvar S.Y."/>
            <person name="Agamennone V."/>
            <person name="Suring W."/>
            <person name="Smit S."/>
            <person name="van Straalen N.M."/>
            <person name="Roelofs D."/>
        </authorList>
    </citation>
    <scope>NUCLEOTIDE SEQUENCE [LARGE SCALE GENOMIC DNA]</scope>
    <source>
        <tissue evidence="4">Mixed pool</tissue>
    </source>
</reference>
<gene>
    <name evidence="4" type="ORF">Ocin01_17905</name>
</gene>
<comment type="similarity">
    <text evidence="1">Belongs to the glycosyl hydrolase 16 family.</text>
</comment>
<feature type="region of interest" description="Disordered" evidence="2">
    <location>
        <begin position="397"/>
        <end position="436"/>
    </location>
</feature>
<dbReference type="PANTHER" id="PTHR10963:SF55">
    <property type="entry name" value="GLYCOSIDE HYDROLASE FAMILY 16 PROTEIN"/>
    <property type="match status" value="1"/>
</dbReference>